<dbReference type="PROSITE" id="PS51677">
    <property type="entry name" value="NODB"/>
    <property type="match status" value="1"/>
</dbReference>
<dbReference type="Gene3D" id="3.20.20.80">
    <property type="entry name" value="Glycosidases"/>
    <property type="match status" value="1"/>
</dbReference>
<dbReference type="InterPro" id="IPR011330">
    <property type="entry name" value="Glyco_hydro/deAcase_b/a-brl"/>
</dbReference>
<keyword evidence="1 2" id="KW-0732">Signal</keyword>
<dbReference type="KEGG" id="meh:M301_0048"/>
<dbReference type="RefSeq" id="WP_013146754.1">
    <property type="nucleotide sequence ID" value="NC_014207.1"/>
</dbReference>
<dbReference type="Pfam" id="PF14883">
    <property type="entry name" value="GHL13"/>
    <property type="match status" value="1"/>
</dbReference>
<gene>
    <name evidence="4" type="ordered locus">M301_0048</name>
</gene>
<dbReference type="EMBL" id="CP002056">
    <property type="protein sequence ID" value="ADI28436.1"/>
    <property type="molecule type" value="Genomic_DNA"/>
</dbReference>
<dbReference type="Gene3D" id="3.20.20.370">
    <property type="entry name" value="Glycoside hydrolase/deacetylase"/>
    <property type="match status" value="1"/>
</dbReference>
<dbReference type="eggNOG" id="COG0726">
    <property type="taxonomic scope" value="Bacteria"/>
</dbReference>
<evidence type="ECO:0000256" key="1">
    <source>
        <dbReference type="ARBA" id="ARBA00022729"/>
    </source>
</evidence>
<name>D7DK51_METV0</name>
<dbReference type="GO" id="GO:0016810">
    <property type="term" value="F:hydrolase activity, acting on carbon-nitrogen (but not peptide) bonds"/>
    <property type="evidence" value="ECO:0007669"/>
    <property type="project" value="InterPro"/>
</dbReference>
<accession>D7DK51</accession>
<dbReference type="NCBIfam" id="TIGR03938">
    <property type="entry name" value="deacetyl_PgaB"/>
    <property type="match status" value="1"/>
</dbReference>
<dbReference type="Proteomes" id="UP000000383">
    <property type="component" value="Chromosome"/>
</dbReference>
<dbReference type="InterPro" id="IPR051398">
    <property type="entry name" value="Polysacch_Deacetylase"/>
</dbReference>
<dbReference type="HOGENOM" id="CLU_030024_9_2_4"/>
<dbReference type="InterPro" id="IPR002509">
    <property type="entry name" value="NODB_dom"/>
</dbReference>
<dbReference type="PANTHER" id="PTHR34216:SF7">
    <property type="entry name" value="POLY-BETA-1,6-N-ACETYL-D-GLUCOSAMINE N-DEACETYLASE"/>
    <property type="match status" value="1"/>
</dbReference>
<dbReference type="InterPro" id="IPR032772">
    <property type="entry name" value="PGA_deacetylase_PgaB_C"/>
</dbReference>
<sequence precursor="true">MIRIFFYVLLLLANTSALATTNFAGTQTFEVFSYHDVRDSVDGDLEQESTTISTKNLARHFAWIQAHGYHPISINDLLDAKAGKKSLPSKPVLLTFDDGYESLYSRAYPLLKLYQYPAVAALVGSWLEVKTGGTVKYGDDLVPREHFLSTAQIKEMADSGLVEFASHSFDLHHGILANPQGNMIAAAVTLQYDSTTKTYESRENYRTRIKQDFIKNNAVIQRITGKQPRVMVWPYGANNAIASKVANETGMPITLNLSEAEQAQANNLTQVARFLIDGNPSEMRLAEIERHEPNLDKQRAMHIDLDYVYDDHPEQLSKNLDLLLDRVKSLAPTTVYLQAFSDTNGDGVAEAVYFPNRHVDMRADLFGRVAWQLMTRANVKVYAWMPVLAFELKDKQKQQMLQVVSAQPSADKASYKRLTPFSPEAKQIIKEIYSDLGAYTKFSGVLFHDDAVFSESEDDSEYARAYYQKGFKLVGANITEINQNPTQAAKLAALKSQYLIEFTSDLAKELKRYQPELKTARNLYAPALLNPASERWLSQNYRDFIANYDYTAVMAMPLMENVANPDTWLKSLVAQAKLTKNGLQKTVFELQATDWKSKRPIKSEILKQEMQTLSQAGAIHMGYYPDDFLHNQPEMEVIRPYISSRNFPYLPKSK</sequence>
<proteinExistence type="predicted"/>
<keyword evidence="5" id="KW-1185">Reference proteome</keyword>
<evidence type="ECO:0000256" key="2">
    <source>
        <dbReference type="SAM" id="SignalP"/>
    </source>
</evidence>
<reference evidence="4 5" key="2">
    <citation type="journal article" date="2011" name="J. Bacteriol.">
        <title>Genomes of three methylotrophs from a single niche uncover genetic and metabolic divergence of Methylophilaceae.</title>
        <authorList>
            <person name="Lapidus A."/>
            <person name="Clum A."/>
            <person name="Labutti K."/>
            <person name="Kaluzhnaya M.G."/>
            <person name="Lim S."/>
            <person name="Beck D.A."/>
            <person name="Glavina Del Rio T."/>
            <person name="Nolan M."/>
            <person name="Mavromatis K."/>
            <person name="Huntemann M."/>
            <person name="Lucas S."/>
            <person name="Lidstrom M.E."/>
            <person name="Ivanova N."/>
            <person name="Chistoserdova L."/>
        </authorList>
    </citation>
    <scope>NUCLEOTIDE SEQUENCE [LARGE SCALE GENOMIC DNA]</scope>
    <source>
        <strain evidence="4 5">301</strain>
    </source>
</reference>
<dbReference type="SUPFAM" id="SSF88713">
    <property type="entry name" value="Glycoside hydrolase/deacetylase"/>
    <property type="match status" value="1"/>
</dbReference>
<feature type="signal peptide" evidence="2">
    <location>
        <begin position="1"/>
        <end position="19"/>
    </location>
</feature>
<dbReference type="STRING" id="666681.M301_0048"/>
<feature type="chain" id="PRO_5003094690" evidence="2">
    <location>
        <begin position="20"/>
        <end position="654"/>
    </location>
</feature>
<dbReference type="AlphaFoldDB" id="D7DK51"/>
<evidence type="ECO:0000313" key="4">
    <source>
        <dbReference type="EMBL" id="ADI28436.1"/>
    </source>
</evidence>
<evidence type="ECO:0000259" key="3">
    <source>
        <dbReference type="PROSITE" id="PS51677"/>
    </source>
</evidence>
<protein>
    <submittedName>
        <fullName evidence="4">Polysaccharide deacetylase</fullName>
    </submittedName>
</protein>
<feature type="domain" description="NodB homology" evidence="3">
    <location>
        <begin position="90"/>
        <end position="331"/>
    </location>
</feature>
<evidence type="ECO:0000313" key="5">
    <source>
        <dbReference type="Proteomes" id="UP000000383"/>
    </source>
</evidence>
<dbReference type="PANTHER" id="PTHR34216">
    <property type="match status" value="1"/>
</dbReference>
<dbReference type="GO" id="GO:0043708">
    <property type="term" value="P:cell adhesion involved in biofilm formation"/>
    <property type="evidence" value="ECO:0007669"/>
    <property type="project" value="InterPro"/>
</dbReference>
<dbReference type="Pfam" id="PF01522">
    <property type="entry name" value="Polysacc_deac_1"/>
    <property type="match status" value="1"/>
</dbReference>
<dbReference type="InterPro" id="IPR023854">
    <property type="entry name" value="PGA_deacetylase_PgaB"/>
</dbReference>
<organism evidence="4 5">
    <name type="scientific">Methylotenera versatilis (strain 301)</name>
    <dbReference type="NCBI Taxonomy" id="666681"/>
    <lineage>
        <taxon>Bacteria</taxon>
        <taxon>Pseudomonadati</taxon>
        <taxon>Pseudomonadota</taxon>
        <taxon>Betaproteobacteria</taxon>
        <taxon>Nitrosomonadales</taxon>
        <taxon>Methylophilaceae</taxon>
        <taxon>Methylotenera</taxon>
    </lineage>
</organism>
<dbReference type="OrthoDB" id="9814639at2"/>
<reference evidence="5" key="1">
    <citation type="submission" date="2010-05" db="EMBL/GenBank/DDBJ databases">
        <title>Complete sequence of Methylotenera sp. 301.</title>
        <authorList>
            <person name="Lucas S."/>
            <person name="Copeland A."/>
            <person name="Lapidus A."/>
            <person name="Cheng J.-F."/>
            <person name="Bruce D."/>
            <person name="Goodwin L."/>
            <person name="Pitluck S."/>
            <person name="Clum A."/>
            <person name="Land M."/>
            <person name="Hauser L."/>
            <person name="Kyrpides N."/>
            <person name="Ivanova N."/>
            <person name="Chistoservova L."/>
            <person name="Kalyuzhnaya M."/>
            <person name="Woyke T."/>
        </authorList>
    </citation>
    <scope>NUCLEOTIDE SEQUENCE [LARGE SCALE GENOMIC DNA]</scope>
    <source>
        <strain evidence="5">301</strain>
    </source>
</reference>
<dbReference type="GO" id="GO:0005975">
    <property type="term" value="P:carbohydrate metabolic process"/>
    <property type="evidence" value="ECO:0007669"/>
    <property type="project" value="InterPro"/>
</dbReference>